<evidence type="ECO:0000256" key="4">
    <source>
        <dbReference type="ARBA" id="ARBA00022777"/>
    </source>
</evidence>
<comment type="similarity">
    <text evidence="1 7">Belongs to the aminoglycoside phosphotransferase family.</text>
</comment>
<keyword evidence="6 7" id="KW-0046">Antibiotic resistance</keyword>
<name>A0A0P4RDX3_9ACTN</name>
<proteinExistence type="inferred from homology"/>
<evidence type="ECO:0000256" key="2">
    <source>
        <dbReference type="ARBA" id="ARBA00022679"/>
    </source>
</evidence>
<evidence type="ECO:0000256" key="7">
    <source>
        <dbReference type="PIRNR" id="PIRNR000706"/>
    </source>
</evidence>
<dbReference type="NCBIfam" id="NF032896">
    <property type="entry name" value="APH_3pp"/>
    <property type="match status" value="1"/>
</dbReference>
<keyword evidence="5 7" id="KW-0067">ATP-binding</keyword>
<comment type="caution">
    <text evidence="11">The sequence shown here is derived from an EMBL/GenBank/DDBJ whole genome shotgun (WGS) entry which is preliminary data.</text>
</comment>
<dbReference type="GO" id="GO:0016301">
    <property type="term" value="F:kinase activity"/>
    <property type="evidence" value="ECO:0007669"/>
    <property type="project" value="UniProtKB-KW"/>
</dbReference>
<keyword evidence="9" id="KW-0460">Magnesium</keyword>
<gene>
    <name evidence="11" type="ORF">TPA0598_07_06890</name>
</gene>
<evidence type="ECO:0000313" key="12">
    <source>
        <dbReference type="Proteomes" id="UP000048965"/>
    </source>
</evidence>
<keyword evidence="4 7" id="KW-0418">Kinase</keyword>
<evidence type="ECO:0000313" key="11">
    <source>
        <dbReference type="EMBL" id="GAO10965.1"/>
    </source>
</evidence>
<accession>A0A0P4RDX3</accession>
<protein>
    <submittedName>
        <fullName evidence="11">Aminoglycoside phosphotransferase</fullName>
    </submittedName>
</protein>
<feature type="active site" description="Proton acceptor" evidence="8">
    <location>
        <position position="205"/>
    </location>
</feature>
<dbReference type="PIRSF" id="PIRSF000706">
    <property type="entry name" value="Kanamycin_kin"/>
    <property type="match status" value="1"/>
</dbReference>
<evidence type="ECO:0000256" key="6">
    <source>
        <dbReference type="ARBA" id="ARBA00023251"/>
    </source>
</evidence>
<organism evidence="11 12">
    <name type="scientific">Streptomyces lydicamycinicus</name>
    <dbReference type="NCBI Taxonomy" id="1546107"/>
    <lineage>
        <taxon>Bacteria</taxon>
        <taxon>Bacillati</taxon>
        <taxon>Actinomycetota</taxon>
        <taxon>Actinomycetes</taxon>
        <taxon>Kitasatosporales</taxon>
        <taxon>Streptomycetaceae</taxon>
        <taxon>Streptomyces</taxon>
    </lineage>
</organism>
<dbReference type="PANTHER" id="PTHR21310:SF41">
    <property type="entry name" value="3'-PHOSPHOTRANSFERASE, PUTATIVE-RELATED"/>
    <property type="match status" value="1"/>
</dbReference>
<dbReference type="InterPro" id="IPR024165">
    <property type="entry name" value="Kan/Strep_kinase"/>
</dbReference>
<evidence type="ECO:0000256" key="1">
    <source>
        <dbReference type="ARBA" id="ARBA00006219"/>
    </source>
</evidence>
<keyword evidence="2 7" id="KW-0808">Transferase</keyword>
<evidence type="ECO:0000259" key="10">
    <source>
        <dbReference type="Pfam" id="PF01636"/>
    </source>
</evidence>
<feature type="binding site" evidence="9">
    <location>
        <position position="210"/>
    </location>
    <ligand>
        <name>Mg(2+)</name>
        <dbReference type="ChEBI" id="CHEBI:18420"/>
    </ligand>
</feature>
<dbReference type="InterPro" id="IPR011009">
    <property type="entry name" value="Kinase-like_dom_sf"/>
</dbReference>
<dbReference type="GO" id="GO:0005524">
    <property type="term" value="F:ATP binding"/>
    <property type="evidence" value="ECO:0007669"/>
    <property type="project" value="UniProtKB-KW"/>
</dbReference>
<evidence type="ECO:0000256" key="5">
    <source>
        <dbReference type="ARBA" id="ARBA00022840"/>
    </source>
</evidence>
<dbReference type="PANTHER" id="PTHR21310">
    <property type="entry name" value="AMINOGLYCOSIDE PHOSPHOTRANSFERASE-RELATED-RELATED"/>
    <property type="match status" value="1"/>
</dbReference>
<keyword evidence="3 7" id="KW-0547">Nucleotide-binding</keyword>
<evidence type="ECO:0000256" key="9">
    <source>
        <dbReference type="PIRSR" id="PIRSR000706-2"/>
    </source>
</evidence>
<feature type="domain" description="Aminoglycoside phosphotransferase" evidence="10">
    <location>
        <begin position="36"/>
        <end position="278"/>
    </location>
</feature>
<reference evidence="11 12" key="2">
    <citation type="journal article" date="2015" name="Stand. Genomic Sci.">
        <title>Draft genome sequence of marine-derived Streptomyces sp. TP-A0598, a producer of anti-MRSA antibiotic lydicamycins.</title>
        <authorList>
            <person name="Komaki H."/>
            <person name="Ichikawa N."/>
            <person name="Hosoyama A."/>
            <person name="Fujita N."/>
            <person name="Igarashi Y."/>
        </authorList>
    </citation>
    <scope>NUCLEOTIDE SEQUENCE [LARGE SCALE GENOMIC DNA]</scope>
    <source>
        <strain evidence="11 12">NBRC 110027</strain>
    </source>
</reference>
<dbReference type="InterPro" id="IPR002575">
    <property type="entry name" value="Aminoglycoside_PTrfase"/>
</dbReference>
<dbReference type="GO" id="GO:0016773">
    <property type="term" value="F:phosphotransferase activity, alcohol group as acceptor"/>
    <property type="evidence" value="ECO:0007669"/>
    <property type="project" value="InterPro"/>
</dbReference>
<keyword evidence="9" id="KW-0479">Metal-binding</keyword>
<dbReference type="Gene3D" id="3.90.1200.10">
    <property type="match status" value="1"/>
</dbReference>
<dbReference type="AlphaFoldDB" id="A0A0P4RDX3"/>
<sequence>MPQAGYTELVRVAAMSDRPGPWTVSPVLLGVDDGDWLPVTSGESGAAVFRSADATRYAKCVPAADAAGLKAERDRVAWLNDQGVPGPQVLDWHSGEAGACLVTRAVSGIPADQVSTDDLRGAWERIADAVRRLHEVPVSQCPFRRGLDAMVAVARDVVARGAVNPEFLPVEQQNTPAAELLDRITLQVPRRREQEAADTVVCHGDLCLPNIILDPRTLDVSGFIDLGRLGLADRYADLALLLANARETWTDEERGRAADMAFAEKYGIDLDHDRLRFYLHLDPLTWG</sequence>
<reference evidence="12" key="1">
    <citation type="submission" date="2014-09" db="EMBL/GenBank/DDBJ databases">
        <title>Whole genome shotgun sequence of Streptomyces sp. NBRC 110027.</title>
        <authorList>
            <person name="Komaki H."/>
            <person name="Ichikawa N."/>
            <person name="Katano-Makiyama Y."/>
            <person name="Hosoyama A."/>
            <person name="Hashimoto M."/>
            <person name="Uohara A."/>
            <person name="Kitahashi Y."/>
            <person name="Ohji S."/>
            <person name="Kimura A."/>
            <person name="Yamazoe A."/>
            <person name="Igarashi Y."/>
            <person name="Fujita N."/>
        </authorList>
    </citation>
    <scope>NUCLEOTIDE SEQUENCE [LARGE SCALE GENOMIC DNA]</scope>
    <source>
        <strain evidence="12">NBRC 110027</strain>
    </source>
</reference>
<dbReference type="Proteomes" id="UP000048965">
    <property type="component" value="Unassembled WGS sequence"/>
</dbReference>
<evidence type="ECO:0000256" key="8">
    <source>
        <dbReference type="PIRSR" id="PIRSR000706-1"/>
    </source>
</evidence>
<dbReference type="EMBL" id="BBNO01000007">
    <property type="protein sequence ID" value="GAO10965.1"/>
    <property type="molecule type" value="Genomic_DNA"/>
</dbReference>
<dbReference type="CDD" id="cd05150">
    <property type="entry name" value="APH"/>
    <property type="match status" value="1"/>
</dbReference>
<dbReference type="GO" id="GO:0046677">
    <property type="term" value="P:response to antibiotic"/>
    <property type="evidence" value="ECO:0007669"/>
    <property type="project" value="UniProtKB-KW"/>
</dbReference>
<evidence type="ECO:0000256" key="3">
    <source>
        <dbReference type="ARBA" id="ARBA00022741"/>
    </source>
</evidence>
<dbReference type="SUPFAM" id="SSF56112">
    <property type="entry name" value="Protein kinase-like (PK-like)"/>
    <property type="match status" value="1"/>
</dbReference>
<dbReference type="Pfam" id="PF01636">
    <property type="entry name" value="APH"/>
    <property type="match status" value="1"/>
</dbReference>
<dbReference type="InterPro" id="IPR051678">
    <property type="entry name" value="AGP_Transferase"/>
</dbReference>
<dbReference type="Gene3D" id="3.30.200.20">
    <property type="entry name" value="Phosphorylase Kinase, domain 1"/>
    <property type="match status" value="1"/>
</dbReference>
<dbReference type="GO" id="GO:0046872">
    <property type="term" value="F:metal ion binding"/>
    <property type="evidence" value="ECO:0007669"/>
    <property type="project" value="UniProtKB-KW"/>
</dbReference>
<keyword evidence="12" id="KW-1185">Reference proteome</keyword>
<feature type="binding site" evidence="9">
    <location>
        <position position="225"/>
    </location>
    <ligand>
        <name>Mg(2+)</name>
        <dbReference type="ChEBI" id="CHEBI:18420"/>
    </ligand>
</feature>